<comment type="similarity">
    <text evidence="2 5">Belongs to the RecX family.</text>
</comment>
<gene>
    <name evidence="5" type="primary">recX</name>
    <name evidence="8" type="ORF">COU95_00605</name>
</gene>
<dbReference type="GO" id="GO:0005737">
    <property type="term" value="C:cytoplasm"/>
    <property type="evidence" value="ECO:0007669"/>
    <property type="project" value="UniProtKB-SubCell"/>
</dbReference>
<dbReference type="Pfam" id="PF21981">
    <property type="entry name" value="RecX_HTH3"/>
    <property type="match status" value="1"/>
</dbReference>
<evidence type="ECO:0000256" key="4">
    <source>
        <dbReference type="ARBA" id="ARBA00022490"/>
    </source>
</evidence>
<evidence type="ECO:0000313" key="9">
    <source>
        <dbReference type="Proteomes" id="UP000231474"/>
    </source>
</evidence>
<dbReference type="HAMAP" id="MF_01114">
    <property type="entry name" value="RecX"/>
    <property type="match status" value="1"/>
</dbReference>
<dbReference type="InterPro" id="IPR053924">
    <property type="entry name" value="RecX_HTH_2nd"/>
</dbReference>
<accession>A0A2M8L4C4</accession>
<comment type="function">
    <text evidence="5">Modulates RecA activity.</text>
</comment>
<sequence>MQITDIKPQKRKNRFNIYVDEKFSFGLDADTLVKSGLQINQEISQEEIEKLVKENEFVKVYDRVLKFFSFRPRSEKELKDWFKKKQVGSETQKLIYQKLKHLGYLNDEEFTKWWIEQRTTFRPSGTRLLALELRQKGVTREIIDQQLSNLAIKPFSEHDLAKKVAEKKLKSLKHYSYLEQKQKLASALARRGFSWETVKEVIDEKLEK</sequence>
<evidence type="ECO:0000313" key="8">
    <source>
        <dbReference type="EMBL" id="PJE67764.1"/>
    </source>
</evidence>
<keyword evidence="4 5" id="KW-0963">Cytoplasm</keyword>
<name>A0A2M8L4C4_9BACT</name>
<dbReference type="EMBL" id="PFEK01000010">
    <property type="protein sequence ID" value="PJE67764.1"/>
    <property type="molecule type" value="Genomic_DNA"/>
</dbReference>
<evidence type="ECO:0000256" key="5">
    <source>
        <dbReference type="HAMAP-Rule" id="MF_01114"/>
    </source>
</evidence>
<dbReference type="PANTHER" id="PTHR33602:SF1">
    <property type="entry name" value="REGULATORY PROTEIN RECX FAMILY PROTEIN"/>
    <property type="match status" value="1"/>
</dbReference>
<evidence type="ECO:0000259" key="6">
    <source>
        <dbReference type="Pfam" id="PF02631"/>
    </source>
</evidence>
<comment type="caution">
    <text evidence="8">The sequence shown here is derived from an EMBL/GenBank/DDBJ whole genome shotgun (WGS) entry which is preliminary data.</text>
</comment>
<evidence type="ECO:0000256" key="3">
    <source>
        <dbReference type="ARBA" id="ARBA00018111"/>
    </source>
</evidence>
<comment type="subcellular location">
    <subcellularLocation>
        <location evidence="1 5">Cytoplasm</location>
    </subcellularLocation>
</comment>
<evidence type="ECO:0000259" key="7">
    <source>
        <dbReference type="Pfam" id="PF21981"/>
    </source>
</evidence>
<dbReference type="InterPro" id="IPR036388">
    <property type="entry name" value="WH-like_DNA-bd_sf"/>
</dbReference>
<dbReference type="InterPro" id="IPR003783">
    <property type="entry name" value="Regulatory_RecX"/>
</dbReference>
<proteinExistence type="inferred from homology"/>
<organism evidence="8 9">
    <name type="scientific">Candidatus Shapirobacteria bacterium CG10_big_fil_rev_8_21_14_0_10_40_9</name>
    <dbReference type="NCBI Taxonomy" id="1974888"/>
    <lineage>
        <taxon>Bacteria</taxon>
        <taxon>Candidatus Shapironibacteriota</taxon>
    </lineage>
</organism>
<feature type="domain" description="RecX second three-helical" evidence="6">
    <location>
        <begin position="106"/>
        <end position="145"/>
    </location>
</feature>
<evidence type="ECO:0000256" key="2">
    <source>
        <dbReference type="ARBA" id="ARBA00009695"/>
    </source>
</evidence>
<dbReference type="AlphaFoldDB" id="A0A2M8L4C4"/>
<reference evidence="9" key="1">
    <citation type="submission" date="2017-09" db="EMBL/GenBank/DDBJ databases">
        <title>Depth-based differentiation of microbial function through sediment-hosted aquifers and enrichment of novel symbionts in the deep terrestrial subsurface.</title>
        <authorList>
            <person name="Probst A.J."/>
            <person name="Ladd B."/>
            <person name="Jarett J.K."/>
            <person name="Geller-Mcgrath D.E."/>
            <person name="Sieber C.M.K."/>
            <person name="Emerson J.B."/>
            <person name="Anantharaman K."/>
            <person name="Thomas B.C."/>
            <person name="Malmstrom R."/>
            <person name="Stieglmeier M."/>
            <person name="Klingl A."/>
            <person name="Woyke T."/>
            <person name="Ryan C.M."/>
            <person name="Banfield J.F."/>
        </authorList>
    </citation>
    <scope>NUCLEOTIDE SEQUENCE [LARGE SCALE GENOMIC DNA]</scope>
</reference>
<dbReference type="Proteomes" id="UP000231474">
    <property type="component" value="Unassembled WGS sequence"/>
</dbReference>
<dbReference type="Pfam" id="PF02631">
    <property type="entry name" value="RecX_HTH2"/>
    <property type="match status" value="1"/>
</dbReference>
<evidence type="ECO:0000256" key="1">
    <source>
        <dbReference type="ARBA" id="ARBA00004496"/>
    </source>
</evidence>
<dbReference type="GO" id="GO:0006282">
    <property type="term" value="P:regulation of DNA repair"/>
    <property type="evidence" value="ECO:0007669"/>
    <property type="project" value="UniProtKB-UniRule"/>
</dbReference>
<feature type="domain" description="RecX third three-helical" evidence="7">
    <location>
        <begin position="158"/>
        <end position="202"/>
    </location>
</feature>
<dbReference type="InterPro" id="IPR053925">
    <property type="entry name" value="RecX_HTH_3rd"/>
</dbReference>
<dbReference type="PANTHER" id="PTHR33602">
    <property type="entry name" value="REGULATORY PROTEIN RECX FAMILY PROTEIN"/>
    <property type="match status" value="1"/>
</dbReference>
<protein>
    <recommendedName>
        <fullName evidence="3 5">Regulatory protein RecX</fullName>
    </recommendedName>
</protein>
<dbReference type="Gene3D" id="1.10.10.10">
    <property type="entry name" value="Winged helix-like DNA-binding domain superfamily/Winged helix DNA-binding domain"/>
    <property type="match status" value="3"/>
</dbReference>